<dbReference type="RefSeq" id="WP_073587950.1">
    <property type="nucleotide sequence ID" value="NZ_FRFD01000003.1"/>
</dbReference>
<dbReference type="Pfam" id="PF02585">
    <property type="entry name" value="PIG-L"/>
    <property type="match status" value="1"/>
</dbReference>
<dbReference type="InterPro" id="IPR003737">
    <property type="entry name" value="GlcNAc_PI_deacetylase-related"/>
</dbReference>
<sequence length="226" mass="25461">MNYLFVVAHPDDEVLGAGGTIGKLAEEGNKVEVCILCGEAKARKNRPKINKLRQDLINCCKILGVRKVYLGNFPNIEFNTVPHIRLVQFIEEILIASAADVVFTHHPADVNNDHHQTSLACQAAIRLFQRNTDRKPVKELFFMEIPSSTEWSLNSSLHPFIPNVFIEIKESGLLKKLDALSQYEGVMREYPHPRSEEAIKGLASFRGCQAGLLYAEGFELVFKREV</sequence>
<evidence type="ECO:0000313" key="1">
    <source>
        <dbReference type="EMBL" id="SHO45703.1"/>
    </source>
</evidence>
<protein>
    <submittedName>
        <fullName evidence="1">N-acetylglucosaminyl deacetylase, LmbE family</fullName>
    </submittedName>
</protein>
<organism evidence="1 2">
    <name type="scientific">Anaerocolumna xylanovorans DSM 12503</name>
    <dbReference type="NCBI Taxonomy" id="1121345"/>
    <lineage>
        <taxon>Bacteria</taxon>
        <taxon>Bacillati</taxon>
        <taxon>Bacillota</taxon>
        <taxon>Clostridia</taxon>
        <taxon>Lachnospirales</taxon>
        <taxon>Lachnospiraceae</taxon>
        <taxon>Anaerocolumna</taxon>
    </lineage>
</organism>
<dbReference type="EMBL" id="FRFD01000003">
    <property type="protein sequence ID" value="SHO45703.1"/>
    <property type="molecule type" value="Genomic_DNA"/>
</dbReference>
<dbReference type="Gene3D" id="3.40.50.10320">
    <property type="entry name" value="LmbE-like"/>
    <property type="match status" value="1"/>
</dbReference>
<accession>A0A1M7Y235</accession>
<gene>
    <name evidence="1" type="ORF">SAMN02745217_01041</name>
</gene>
<dbReference type="PANTHER" id="PTHR12993:SF11">
    <property type="entry name" value="N-ACETYLGLUCOSAMINYL-PHOSPHATIDYLINOSITOL DE-N-ACETYLASE"/>
    <property type="match status" value="1"/>
</dbReference>
<dbReference type="GO" id="GO:0016811">
    <property type="term" value="F:hydrolase activity, acting on carbon-nitrogen (but not peptide) bonds, in linear amides"/>
    <property type="evidence" value="ECO:0007669"/>
    <property type="project" value="TreeGrafter"/>
</dbReference>
<dbReference type="PANTHER" id="PTHR12993">
    <property type="entry name" value="N-ACETYLGLUCOSAMINYL-PHOSPHATIDYLINOSITOL DE-N-ACETYLASE-RELATED"/>
    <property type="match status" value="1"/>
</dbReference>
<dbReference type="OrthoDB" id="9815144at2"/>
<evidence type="ECO:0000313" key="2">
    <source>
        <dbReference type="Proteomes" id="UP000184612"/>
    </source>
</evidence>
<proteinExistence type="predicted"/>
<reference evidence="1 2" key="1">
    <citation type="submission" date="2016-12" db="EMBL/GenBank/DDBJ databases">
        <authorList>
            <person name="Song W.-J."/>
            <person name="Kurnit D.M."/>
        </authorList>
    </citation>
    <scope>NUCLEOTIDE SEQUENCE [LARGE SCALE GENOMIC DNA]</scope>
    <source>
        <strain evidence="1 2">DSM 12503</strain>
    </source>
</reference>
<dbReference type="SUPFAM" id="SSF102588">
    <property type="entry name" value="LmbE-like"/>
    <property type="match status" value="1"/>
</dbReference>
<dbReference type="STRING" id="1121345.SAMN02745217_01041"/>
<name>A0A1M7Y235_9FIRM</name>
<dbReference type="InterPro" id="IPR024078">
    <property type="entry name" value="LmbE-like_dom_sf"/>
</dbReference>
<dbReference type="Proteomes" id="UP000184612">
    <property type="component" value="Unassembled WGS sequence"/>
</dbReference>
<dbReference type="AlphaFoldDB" id="A0A1M7Y235"/>
<keyword evidence="2" id="KW-1185">Reference proteome</keyword>